<keyword evidence="4" id="KW-1185">Reference proteome</keyword>
<proteinExistence type="inferred from homology"/>
<evidence type="ECO:0000256" key="2">
    <source>
        <dbReference type="SAM" id="MobiDB-lite"/>
    </source>
</evidence>
<gene>
    <name evidence="3" type="ORF">OG913_35400</name>
</gene>
<evidence type="ECO:0000313" key="4">
    <source>
        <dbReference type="Proteomes" id="UP001432011"/>
    </source>
</evidence>
<evidence type="ECO:0000313" key="3">
    <source>
        <dbReference type="EMBL" id="WUP74596.1"/>
    </source>
</evidence>
<dbReference type="InterPro" id="IPR043129">
    <property type="entry name" value="ATPase_NBD"/>
</dbReference>
<dbReference type="Proteomes" id="UP001432011">
    <property type="component" value="Chromosome"/>
</dbReference>
<dbReference type="RefSeq" id="WP_328709259.1">
    <property type="nucleotide sequence ID" value="NZ_CP108085.1"/>
</dbReference>
<dbReference type="PROSITE" id="PS01125">
    <property type="entry name" value="ROK"/>
    <property type="match status" value="1"/>
</dbReference>
<comment type="similarity">
    <text evidence="1">Belongs to the ROK (NagC/XylR) family.</text>
</comment>
<accession>A0ABZ1SNK0</accession>
<dbReference type="SUPFAM" id="SSF46785">
    <property type="entry name" value="Winged helix' DNA-binding domain"/>
    <property type="match status" value="1"/>
</dbReference>
<dbReference type="InterPro" id="IPR036388">
    <property type="entry name" value="WH-like_DNA-bd_sf"/>
</dbReference>
<feature type="region of interest" description="Disordered" evidence="2">
    <location>
        <begin position="387"/>
        <end position="470"/>
    </location>
</feature>
<dbReference type="Gene3D" id="1.10.10.10">
    <property type="entry name" value="Winged helix-like DNA-binding domain superfamily/Winged helix DNA-binding domain"/>
    <property type="match status" value="1"/>
</dbReference>
<dbReference type="InterPro" id="IPR049874">
    <property type="entry name" value="ROK_cs"/>
</dbReference>
<sequence length="470" mass="47405">MRQITPEVVPPARRGHEQAVLGLLRAYGPLNRGELSRRCGLSRTTLHDTLSGLLAAGAVVTATPDATPDEAPRGRGRPAERLALNPAAGQALGIDFSRRAVHVAAVGVTYEIVGTAGEAHAPGLPWPDRVALAERLVRGLLGGGLWRMALKGVGVGVVGPLAGDGARDGALSGVAALLGERFGGPVLLDNNTRLAALAESTWGAAAGDQDALYLRLSYGVGGGVVAGGVLHRGADGVSGEIGHVPVDPAGRPCECGGTGCLETVASIRAVLDAYRARGGRGDDLPALRTAVEARDPIALGLLSEVGGQIGRVLATLSNAIGPRVIVIGGELAELGAPLLEPVRKALDAGAVPISRHRLTLRRAALGDVAGALGGVALALGESPLLSRYPTAEPEPRPAATPASGPADSLAGGSADSRAGGLVESPADRRGGHSSRTTGGRGTAQARPRLPLTPLPTLPTLPVSRGRRAAS</sequence>
<dbReference type="InterPro" id="IPR036390">
    <property type="entry name" value="WH_DNA-bd_sf"/>
</dbReference>
<dbReference type="PANTHER" id="PTHR18964">
    <property type="entry name" value="ROK (REPRESSOR, ORF, KINASE) FAMILY"/>
    <property type="match status" value="1"/>
</dbReference>
<evidence type="ECO:0000256" key="1">
    <source>
        <dbReference type="ARBA" id="ARBA00006479"/>
    </source>
</evidence>
<dbReference type="Gene3D" id="3.30.420.40">
    <property type="match status" value="2"/>
</dbReference>
<dbReference type="PANTHER" id="PTHR18964:SF149">
    <property type="entry name" value="BIFUNCTIONAL UDP-N-ACETYLGLUCOSAMINE 2-EPIMERASE_N-ACETYLMANNOSAMINE KINASE"/>
    <property type="match status" value="1"/>
</dbReference>
<name>A0ABZ1SNK0_9ACTN</name>
<reference evidence="3" key="1">
    <citation type="submission" date="2022-10" db="EMBL/GenBank/DDBJ databases">
        <title>The complete genomes of actinobacterial strains from the NBC collection.</title>
        <authorList>
            <person name="Joergensen T.S."/>
            <person name="Alvarez Arevalo M."/>
            <person name="Sterndorff E.B."/>
            <person name="Faurdal D."/>
            <person name="Vuksanovic O."/>
            <person name="Mourched A.-S."/>
            <person name="Charusanti P."/>
            <person name="Shaw S."/>
            <person name="Blin K."/>
            <person name="Weber T."/>
        </authorList>
    </citation>
    <scope>NUCLEOTIDE SEQUENCE</scope>
    <source>
        <strain evidence="3">NBC_00254</strain>
    </source>
</reference>
<dbReference type="EMBL" id="CP108085">
    <property type="protein sequence ID" value="WUP74596.1"/>
    <property type="molecule type" value="Genomic_DNA"/>
</dbReference>
<organism evidence="3 4">
    <name type="scientific">Microbispora hainanensis</name>
    <dbReference type="NCBI Taxonomy" id="568844"/>
    <lineage>
        <taxon>Bacteria</taxon>
        <taxon>Bacillati</taxon>
        <taxon>Actinomycetota</taxon>
        <taxon>Actinomycetes</taxon>
        <taxon>Streptosporangiales</taxon>
        <taxon>Streptosporangiaceae</taxon>
        <taxon>Microbispora</taxon>
    </lineage>
</organism>
<dbReference type="Pfam" id="PF00480">
    <property type="entry name" value="ROK"/>
    <property type="match status" value="1"/>
</dbReference>
<dbReference type="SUPFAM" id="SSF53067">
    <property type="entry name" value="Actin-like ATPase domain"/>
    <property type="match status" value="2"/>
</dbReference>
<protein>
    <submittedName>
        <fullName evidence="3">ROK family protein</fullName>
    </submittedName>
</protein>
<dbReference type="InterPro" id="IPR000600">
    <property type="entry name" value="ROK"/>
</dbReference>